<organism evidence="2 3">
    <name type="scientific">Lentinula detonsa</name>
    <dbReference type="NCBI Taxonomy" id="2804962"/>
    <lineage>
        <taxon>Eukaryota</taxon>
        <taxon>Fungi</taxon>
        <taxon>Dikarya</taxon>
        <taxon>Basidiomycota</taxon>
        <taxon>Agaricomycotina</taxon>
        <taxon>Agaricomycetes</taxon>
        <taxon>Agaricomycetidae</taxon>
        <taxon>Agaricales</taxon>
        <taxon>Marasmiineae</taxon>
        <taxon>Omphalotaceae</taxon>
        <taxon>Lentinula</taxon>
    </lineage>
</organism>
<feature type="compositionally biased region" description="Polar residues" evidence="1">
    <location>
        <begin position="96"/>
        <end position="126"/>
    </location>
</feature>
<evidence type="ECO:0000256" key="1">
    <source>
        <dbReference type="SAM" id="MobiDB-lite"/>
    </source>
</evidence>
<protein>
    <submittedName>
        <fullName evidence="2">Uncharacterized protein</fullName>
    </submittedName>
</protein>
<feature type="compositionally biased region" description="Basic and acidic residues" evidence="1">
    <location>
        <begin position="177"/>
        <end position="192"/>
    </location>
</feature>
<name>A0A9W8TVW1_9AGAR</name>
<reference evidence="2 3" key="1">
    <citation type="journal article" date="2023" name="Proc. Natl. Acad. Sci. U.S.A.">
        <title>A global phylogenomic analysis of the shiitake genus Lentinula.</title>
        <authorList>
            <person name="Sierra-Patev S."/>
            <person name="Min B."/>
            <person name="Naranjo-Ortiz M."/>
            <person name="Looney B."/>
            <person name="Konkel Z."/>
            <person name="Slot J.C."/>
            <person name="Sakamoto Y."/>
            <person name="Steenwyk J.L."/>
            <person name="Rokas A."/>
            <person name="Carro J."/>
            <person name="Camarero S."/>
            <person name="Ferreira P."/>
            <person name="Molpeceres G."/>
            <person name="Ruiz-Duenas F.J."/>
            <person name="Serrano A."/>
            <person name="Henrissat B."/>
            <person name="Drula E."/>
            <person name="Hughes K.W."/>
            <person name="Mata J.L."/>
            <person name="Ishikawa N.K."/>
            <person name="Vargas-Isla R."/>
            <person name="Ushijima S."/>
            <person name="Smith C.A."/>
            <person name="Donoghue J."/>
            <person name="Ahrendt S."/>
            <person name="Andreopoulos W."/>
            <person name="He G."/>
            <person name="LaButti K."/>
            <person name="Lipzen A."/>
            <person name="Ng V."/>
            <person name="Riley R."/>
            <person name="Sandor L."/>
            <person name="Barry K."/>
            <person name="Martinez A.T."/>
            <person name="Xiao Y."/>
            <person name="Gibbons J.G."/>
            <person name="Terashima K."/>
            <person name="Grigoriev I.V."/>
            <person name="Hibbett D."/>
        </authorList>
    </citation>
    <scope>NUCLEOTIDE SEQUENCE [LARGE SCALE GENOMIC DNA]</scope>
    <source>
        <strain evidence="2 3">TFB7810</strain>
    </source>
</reference>
<evidence type="ECO:0000313" key="2">
    <source>
        <dbReference type="EMBL" id="KAJ3742608.1"/>
    </source>
</evidence>
<evidence type="ECO:0000313" key="3">
    <source>
        <dbReference type="Proteomes" id="UP001142393"/>
    </source>
</evidence>
<accession>A0A9W8TVW1</accession>
<feature type="compositionally biased region" description="Low complexity" evidence="1">
    <location>
        <begin position="22"/>
        <end position="41"/>
    </location>
</feature>
<dbReference type="EMBL" id="JANVFU010000010">
    <property type="protein sequence ID" value="KAJ3742608.1"/>
    <property type="molecule type" value="Genomic_DNA"/>
</dbReference>
<feature type="compositionally biased region" description="Polar residues" evidence="1">
    <location>
        <begin position="70"/>
        <end position="88"/>
    </location>
</feature>
<comment type="caution">
    <text evidence="2">The sequence shown here is derived from an EMBL/GenBank/DDBJ whole genome shotgun (WGS) entry which is preliminary data.</text>
</comment>
<dbReference type="AlphaFoldDB" id="A0A9W8TVW1"/>
<feature type="region of interest" description="Disordered" evidence="1">
    <location>
        <begin position="177"/>
        <end position="202"/>
    </location>
</feature>
<sequence length="202" mass="20959">MPLFGGHKHDKKHNTLHKDEQLATGTGAAGGLNNSTAGSGAYAAESNVPPSGGHSAHHHHQGMNNHQQGYPDQTIANDYGNSGMNTQSGMGGTGNNGYNDYSGNQPNIPPSSHLNASGGTGHSTTGKVEKAIGSAVGSNALKAKGMQKELEANALKTQSSELAEAERLEKEALLRRERAVAHGAHPDNRHLGGSDSQNTMLN</sequence>
<gene>
    <name evidence="2" type="ORF">DFH05DRAFT_227264</name>
</gene>
<dbReference type="Proteomes" id="UP001142393">
    <property type="component" value="Unassembled WGS sequence"/>
</dbReference>
<keyword evidence="3" id="KW-1185">Reference proteome</keyword>
<feature type="region of interest" description="Disordered" evidence="1">
    <location>
        <begin position="22"/>
        <end position="131"/>
    </location>
</feature>
<proteinExistence type="predicted"/>